<feature type="compositionally biased region" description="Basic and acidic residues" evidence="1">
    <location>
        <begin position="1423"/>
        <end position="1444"/>
    </location>
</feature>
<feature type="region of interest" description="Disordered" evidence="1">
    <location>
        <begin position="2416"/>
        <end position="2610"/>
    </location>
</feature>
<feature type="compositionally biased region" description="Polar residues" evidence="1">
    <location>
        <begin position="412"/>
        <end position="429"/>
    </location>
</feature>
<gene>
    <name evidence="3" type="ORF">BN1204_020045</name>
</gene>
<feature type="compositionally biased region" description="Basic and acidic residues" evidence="1">
    <location>
        <begin position="437"/>
        <end position="482"/>
    </location>
</feature>
<evidence type="ECO:0000313" key="3">
    <source>
        <dbReference type="EMBL" id="CEL66183.1"/>
    </source>
</evidence>
<feature type="region of interest" description="Disordered" evidence="1">
    <location>
        <begin position="2934"/>
        <end position="2984"/>
    </location>
</feature>
<feature type="compositionally biased region" description="Basic and acidic residues" evidence="1">
    <location>
        <begin position="1507"/>
        <end position="1525"/>
    </location>
</feature>
<feature type="compositionally biased region" description="Basic and acidic residues" evidence="1">
    <location>
        <begin position="1129"/>
        <end position="1138"/>
    </location>
</feature>
<feature type="compositionally biased region" description="Basic and acidic residues" evidence="1">
    <location>
        <begin position="1022"/>
        <end position="1033"/>
    </location>
</feature>
<feature type="compositionally biased region" description="Basic and acidic residues" evidence="1">
    <location>
        <begin position="2590"/>
        <end position="2599"/>
    </location>
</feature>
<feature type="chain" id="PRO_5002523117" description="Transmembrane protein" evidence="2">
    <location>
        <begin position="29"/>
        <end position="2984"/>
    </location>
</feature>
<feature type="region of interest" description="Disordered" evidence="1">
    <location>
        <begin position="1110"/>
        <end position="1141"/>
    </location>
</feature>
<feature type="region of interest" description="Disordered" evidence="1">
    <location>
        <begin position="2630"/>
        <end position="2763"/>
    </location>
</feature>
<feature type="compositionally biased region" description="Polar residues" evidence="1">
    <location>
        <begin position="2420"/>
        <end position="2432"/>
    </location>
</feature>
<feature type="compositionally biased region" description="Polar residues" evidence="1">
    <location>
        <begin position="1112"/>
        <end position="1128"/>
    </location>
</feature>
<keyword evidence="2" id="KW-0732">Signal</keyword>
<feature type="compositionally biased region" description="Basic and acidic residues" evidence="1">
    <location>
        <begin position="1475"/>
        <end position="1489"/>
    </location>
</feature>
<evidence type="ECO:0000256" key="1">
    <source>
        <dbReference type="SAM" id="MobiDB-lite"/>
    </source>
</evidence>
<feature type="compositionally biased region" description="Basic and acidic residues" evidence="1">
    <location>
        <begin position="1336"/>
        <end position="1346"/>
    </location>
</feature>
<feature type="region of interest" description="Disordered" evidence="1">
    <location>
        <begin position="1578"/>
        <end position="1611"/>
    </location>
</feature>
<feature type="region of interest" description="Disordered" evidence="1">
    <location>
        <begin position="374"/>
        <end position="395"/>
    </location>
</feature>
<feature type="compositionally biased region" description="Basic and acidic residues" evidence="1">
    <location>
        <begin position="2556"/>
        <end position="2577"/>
    </location>
</feature>
<feature type="region of interest" description="Disordered" evidence="1">
    <location>
        <begin position="857"/>
        <end position="897"/>
    </location>
</feature>
<feature type="region of interest" description="Disordered" evidence="1">
    <location>
        <begin position="2191"/>
        <end position="2210"/>
    </location>
</feature>
<protein>
    <recommendedName>
        <fullName evidence="4">Transmembrane protein</fullName>
    </recommendedName>
</protein>
<organism evidence="3">
    <name type="scientific">Neospora caninum (strain Liverpool)</name>
    <dbReference type="NCBI Taxonomy" id="572307"/>
    <lineage>
        <taxon>Eukaryota</taxon>
        <taxon>Sar</taxon>
        <taxon>Alveolata</taxon>
        <taxon>Apicomplexa</taxon>
        <taxon>Conoidasida</taxon>
        <taxon>Coccidia</taxon>
        <taxon>Eucoccidiorida</taxon>
        <taxon>Eimeriorina</taxon>
        <taxon>Sarcocystidae</taxon>
        <taxon>Neospora</taxon>
    </lineage>
</organism>
<proteinExistence type="predicted"/>
<feature type="region of interest" description="Disordered" evidence="1">
    <location>
        <begin position="2113"/>
        <end position="2137"/>
    </location>
</feature>
<name>A0A0F7U8L7_NEOCL</name>
<feature type="region of interest" description="Disordered" evidence="1">
    <location>
        <begin position="585"/>
        <end position="728"/>
    </location>
</feature>
<feature type="compositionally biased region" description="Basic and acidic residues" evidence="1">
    <location>
        <begin position="1395"/>
        <end position="1415"/>
    </location>
</feature>
<feature type="compositionally biased region" description="Acidic residues" evidence="1">
    <location>
        <begin position="1776"/>
        <end position="1786"/>
    </location>
</feature>
<feature type="compositionally biased region" description="Basic and acidic residues" evidence="1">
    <location>
        <begin position="1224"/>
        <end position="1248"/>
    </location>
</feature>
<feature type="compositionally biased region" description="Basic and acidic residues" evidence="1">
    <location>
        <begin position="1761"/>
        <end position="1775"/>
    </location>
</feature>
<feature type="compositionally biased region" description="Basic and acidic residues" evidence="1">
    <location>
        <begin position="2331"/>
        <end position="2352"/>
    </location>
</feature>
<sequence length="2984" mass="326954">MRLPAFRLSSFSLFLFLLASLGLRPGTGRLIRSSPRAYRVGCLYTAEPSPSPRPWQTVVPTALPLPPVSFFFPLLPPSRTLRAYPAHPSSISPADPFVSPLVVSGASASSFSSSYAASPPCFSPLDSGASSLLPNSLPSGTDSLFSSSSCLSVLSRSARCHAAASASRQLPKSPFTRHFFSSCPHRTPFRALLQAPPYPTATEEGAGNRHGRTRSGRKGKGEERRRAEETREREGECNGDSDCGREAGTDARDGEGDRGGRGEHERNKRKRDRCLHGKRIRWGLKVEGLDRLVPTRRRRREFLRLWRFCAASCPPSPLSLSVALLRLSPASPLSEAARVYRQLERFFFHLNSHLGRLSAARQLVRGPTHIRQNAANLRLSPSSLSSPASRSSPSSVSFLSPLSCASDARFSAGSSGCSSRPKTAVSTLSGAARKQPLRTDRPRAEASLGQEERVEKERHRREDARADRDERRATEEQEGTRREERFVWLGREKDGTEEGEDTGWVSCLPSLFSLLHRRIQVFSRLHRMRLRRRMKRTWALLRQLQTQNGGLALDRKAREGFMAGDSSVHGAGPRSRVCVHLEPRAEREAHSAGGERQDEMMSAEEEGGDRETEQGREKDSEQGVCHVLEKGPANRTAREDTPEETDDEANRHREGGQAALQSGRAGAALHGEGQRLENGEAEKEQNAEGPEGLVSSLPPWKTCRGASKQAQSEAEKSRLKSPLGRDDREWAEQATPLISNSSLLWSSPATVVPARLRLQRRACNLLLALRSADSPALASKLIERLLKLPLVLEPTAAPSSRAAPHPPGDETHSDTGREGSKQTPRSSPSSLRGLPPLSPASSPFPLRCLSPFVSPGPSRTAGALPGAESDAEGGESQEQRLLQHLPRRKDGAREEDESEFDRALCGAVYLRALVDAQRVGAWTAGRRLWEKTLQVSLSTKKTREFWREVAALLGTARALCASLVGAFRAVSHGRRESKRTRDGGEPEAFRALLAFFSSVFPSAGSSTGAKAGQEARLTGKRAHGDAGRRRQAERTVSVGKGETERTEGWGGEKTASLASDREKTRALLLAAIVDTHLRRGNTREATVWGLRLLEERAFLPRDGELQVRPEAFSSTTSPGAASSLSPQFSEKKGEEETRAAASRSRLAFAPAALPEDTLVVEKVLRALALEARPREALALFRLTFLALKTAVYNQWKVVLCGSEQDNEAEGVGDAGESTGGEPTEEGRLDEGGDAGRDAEAFEGKDERPAAGVSPWSSRSLFPGRLFSSSRSLDARLRHALSPDPLPAFPFFSASASASRLSDALPLLVECQHALRRCPQRVLEALGAAAALLGEQAAREREKTEKTETEEEEDEKKEAEGRGGTRGAKGERGRREQRGGGQSDGGAREATGTGSEEGRERDGINSEVKRETEGRRFPQGRGEGNLRVRDETQTPRSEASSRDAQIRSLLGLTAETVELLHRPGTEGSCSHPGVKNARERSGESGEKPPQGEEDAELGNALRSGEEEEPRRESGGERRREREERGKGQVASAMKRILKVLPSLDCVSQGLVVRLLEDAGLPRLALLAVDSVLATASPLSSHWREEAEKGDSKAEREEQPGERGGERWTRPQSAKAAHAGCGADARLWCQWRSRLAAKCAGEALQGRGNYAPPETRGKREREGGGGKREGQDCVERIAAESEDKLRSRERPDRGEKAEGRRQEMDEGDGARQEKTRRQERLGAVGEEEGRARHCQATRAPDAVPIDRERFRALTAPVRAGSLETERGEISEHDREEGGEADCPEGTEEGDARLGDPPSALTSRAPLPFQFTPFSEVLSRRQQSFESGLLHFLRGNAASSPEKDVFRRMRMERQRQERLGISCLQLWASGVEKAEERREETRSSLACSADPRRRVSSLDSRQLWREFLEERERRQRRRKWRIHLMLSSRVRARMRWAGSLPGPRAPLPLSSLPFSSPLSPSSPNSHSSSSPSSLSSSSPSSSFFVSSGVASSLLRPPFAAQRAWVVAGRVEAPVVVAGLMAHAELRRDVPLLLSLFWALAERKRESTRAARARHSPQGTAEATRETGELVEIEEAAVDDLAFHRALHMALDGYEALGLPALAWETANLVRTHFGDSRKDAERRETRSQGEQGEDKLLTLQEKTRTLVRDHVWTEAANPGGGAPFLHLHPSCPLCNSPPSVRSVRSSSFLSSSLQHSSPSSHASSPSSISSSSGFIPPFSPRTASPCATVKACNAVLSRVCRCMRGLLLSAQFSPSTVHSLKSFAAALPSAVASPGSVASSLSVVQRLLSRPEQQTRPSYTDAGATLEKRETEKRGEHRGEKAAGDADEAQGQERGGDEKAEPEGPERGARGDSWDLRVETLGTRALEMIRLMLYEEEWPEPDKDTFRLVLRLTCLLGDLPSLRQLLRAQSRLAGLRLPRFSADTPSTPNLRTASARSPMKASASDPSEALDGSEDGGAAPGFGGESPSADGDAGELSLGTDAPLSAETGDIHGGSGVPLARARMHAPGNGEPALGLPDNSRSPRSSEGRPRDEPAPGLNRLPSLHAPNVTQRDFAPDEAETRGEETEQETSEARRTREEPPESWAGADPTVELVRRFHREGTGRGGDFGGGARPASYALARQVVRLVELYLARRHRVREKRDQENSRLPSLRSPAQRENRARENRGLTRSSQEPAARREYSAEGKEKKREETSEDEKTQNRNDTVEPGEEHDGREEDDGEEEEGEGEDEGEEEEDEGEGEEGGAEGEEGGGEEGDEDEGEETEEGQAMKREVIAWLAANGLWKLLPSVVKWRTPARVTSHLWTTRESAENGKEEGQEEEKREGKSAGVGIQVDLRQVPPLLVEAALTEMEEDLEKEIAMLKNGERTFLFFTPGAYPSSVAAARLDNLRRTAAVFSFFHRRQKTRQGDTFAAARIERLCVSLRRHPHLRDSLLLEPANACTPSDTEDVDRKREPSKARRAEIRERRGARRRQRETGEDRWNETKEERE</sequence>
<feature type="compositionally biased region" description="Basic and acidic residues" evidence="1">
    <location>
        <begin position="807"/>
        <end position="820"/>
    </location>
</feature>
<feature type="region of interest" description="Disordered" evidence="1">
    <location>
        <begin position="1643"/>
        <end position="1803"/>
    </location>
</feature>
<feature type="compositionally biased region" description="Basic residues" evidence="1">
    <location>
        <begin position="209"/>
        <end position="218"/>
    </location>
</feature>
<feature type="compositionally biased region" description="Basic and acidic residues" evidence="1">
    <location>
        <begin position="2672"/>
        <end position="2711"/>
    </location>
</feature>
<feature type="compositionally biased region" description="Low complexity" evidence="1">
    <location>
        <begin position="824"/>
        <end position="837"/>
    </location>
</feature>
<feature type="compositionally biased region" description="Basic and acidic residues" evidence="1">
    <location>
        <begin position="609"/>
        <end position="621"/>
    </location>
</feature>
<feature type="compositionally biased region" description="Low complexity" evidence="1">
    <location>
        <begin position="377"/>
        <end position="395"/>
    </location>
</feature>
<feature type="compositionally biased region" description="Basic and acidic residues" evidence="1">
    <location>
        <begin position="713"/>
        <end position="728"/>
    </location>
</feature>
<feature type="compositionally biased region" description="Basic and acidic residues" evidence="1">
    <location>
        <begin position="585"/>
        <end position="599"/>
    </location>
</feature>
<feature type="region of interest" description="Disordered" evidence="1">
    <location>
        <begin position="2285"/>
        <end position="2352"/>
    </location>
</feature>
<feature type="region of interest" description="Disordered" evidence="1">
    <location>
        <begin position="797"/>
        <end position="837"/>
    </location>
</feature>
<feature type="region of interest" description="Disordered" evidence="1">
    <location>
        <begin position="1206"/>
        <end position="1255"/>
    </location>
</feature>
<feature type="compositionally biased region" description="Basic and acidic residues" evidence="1">
    <location>
        <begin position="2652"/>
        <end position="2663"/>
    </location>
</feature>
<feature type="region of interest" description="Disordered" evidence="1">
    <location>
        <begin position="1005"/>
        <end position="1057"/>
    </location>
</feature>
<dbReference type="EMBL" id="LN714481">
    <property type="protein sequence ID" value="CEL66183.1"/>
    <property type="molecule type" value="Genomic_DNA"/>
</dbReference>
<feature type="compositionally biased region" description="Basic and acidic residues" evidence="1">
    <location>
        <begin position="2303"/>
        <end position="2321"/>
    </location>
</feature>
<feature type="compositionally biased region" description="Basic and acidic residues" evidence="1">
    <location>
        <begin position="219"/>
        <end position="266"/>
    </location>
</feature>
<reference evidence="3" key="1">
    <citation type="journal article" date="2015" name="PLoS ONE">
        <title>Comprehensive Evaluation of Toxoplasma gondii VEG and Neospora caninum LIV Genomes with Tachyzoite Stage Transcriptome and Proteome Defines Novel Transcript Features.</title>
        <authorList>
            <person name="Ramaprasad A."/>
            <person name="Mourier T."/>
            <person name="Naeem R."/>
            <person name="Malas T.B."/>
            <person name="Moussa E."/>
            <person name="Panigrahi A."/>
            <person name="Vermont S.J."/>
            <person name="Otto T.D."/>
            <person name="Wastling J."/>
            <person name="Pain A."/>
        </authorList>
    </citation>
    <scope>NUCLEOTIDE SEQUENCE</scope>
    <source>
        <strain evidence="3">Liverpool</strain>
    </source>
</reference>
<feature type="signal peptide" evidence="2">
    <location>
        <begin position="1"/>
        <end position="28"/>
    </location>
</feature>
<feature type="compositionally biased region" description="Basic and acidic residues" evidence="1">
    <location>
        <begin position="2969"/>
        <end position="2984"/>
    </location>
</feature>
<feature type="region of interest" description="Disordered" evidence="1">
    <location>
        <begin position="1461"/>
        <end position="1529"/>
    </location>
</feature>
<feature type="region of interest" description="Disordered" evidence="1">
    <location>
        <begin position="411"/>
        <end position="482"/>
    </location>
</feature>
<feature type="region of interest" description="Disordered" evidence="1">
    <location>
        <begin position="198"/>
        <end position="272"/>
    </location>
</feature>
<feature type="compositionally biased region" description="Basic and acidic residues" evidence="1">
    <location>
        <begin position="2944"/>
        <end position="2961"/>
    </location>
</feature>
<feature type="compositionally biased region" description="Gly residues" evidence="1">
    <location>
        <begin position="2600"/>
        <end position="2609"/>
    </location>
</feature>
<feature type="compositionally biased region" description="Acidic residues" evidence="1">
    <location>
        <begin position="2712"/>
        <end position="2761"/>
    </location>
</feature>
<feature type="region of interest" description="Disordered" evidence="1">
    <location>
        <begin position="2799"/>
        <end position="2823"/>
    </location>
</feature>
<feature type="region of interest" description="Disordered" evidence="1">
    <location>
        <begin position="1952"/>
        <end position="1973"/>
    </location>
</feature>
<accession>A0A0F7U8L7</accession>
<feature type="compositionally biased region" description="Basic and acidic residues" evidence="1">
    <location>
        <begin position="1580"/>
        <end position="1607"/>
    </location>
</feature>
<feature type="compositionally biased region" description="Basic and acidic residues" evidence="1">
    <location>
        <begin position="2803"/>
        <end position="2821"/>
    </location>
</feature>
<feature type="compositionally biased region" description="Basic and acidic residues" evidence="1">
    <location>
        <begin position="1653"/>
        <end position="1718"/>
    </location>
</feature>
<evidence type="ECO:0000256" key="2">
    <source>
        <dbReference type="SAM" id="SignalP"/>
    </source>
</evidence>
<evidence type="ECO:0008006" key="4">
    <source>
        <dbReference type="Google" id="ProtNLM"/>
    </source>
</evidence>
<feature type="compositionally biased region" description="Basic and acidic residues" evidence="1">
    <location>
        <begin position="672"/>
        <end position="686"/>
    </location>
</feature>
<feature type="compositionally biased region" description="Basic and acidic residues" evidence="1">
    <location>
        <begin position="1355"/>
        <end position="1377"/>
    </location>
</feature>
<feature type="region of interest" description="Disordered" evidence="1">
    <location>
        <begin position="1336"/>
        <end position="1446"/>
    </location>
</feature>
<feature type="compositionally biased region" description="Basic and acidic residues" evidence="1">
    <location>
        <begin position="2521"/>
        <end position="2531"/>
    </location>
</feature>